<organism evidence="1 2">
    <name type="scientific">Mariniphaga anaerophila</name>
    <dbReference type="NCBI Taxonomy" id="1484053"/>
    <lineage>
        <taxon>Bacteria</taxon>
        <taxon>Pseudomonadati</taxon>
        <taxon>Bacteroidota</taxon>
        <taxon>Bacteroidia</taxon>
        <taxon>Marinilabiliales</taxon>
        <taxon>Prolixibacteraceae</taxon>
        <taxon>Mariniphaga</taxon>
    </lineage>
</organism>
<name>A0A1M5GN55_9BACT</name>
<dbReference type="EMBL" id="FQUM01000027">
    <property type="protein sequence ID" value="SHG04981.1"/>
    <property type="molecule type" value="Genomic_DNA"/>
</dbReference>
<dbReference type="STRING" id="1484053.SAMN05444274_1273"/>
<reference evidence="1 2" key="1">
    <citation type="submission" date="2016-11" db="EMBL/GenBank/DDBJ databases">
        <authorList>
            <person name="Jaros S."/>
            <person name="Januszkiewicz K."/>
            <person name="Wedrychowicz H."/>
        </authorList>
    </citation>
    <scope>NUCLEOTIDE SEQUENCE [LARGE SCALE GENOMIC DNA]</scope>
    <source>
        <strain evidence="1 2">DSM 26910</strain>
    </source>
</reference>
<accession>A0A1M5GN55</accession>
<proteinExistence type="predicted"/>
<dbReference type="Proteomes" id="UP000184164">
    <property type="component" value="Unassembled WGS sequence"/>
</dbReference>
<sequence>MKKITVPNKLYMAGGGFSGLTSQTFCPLSCGSDTISSRNPARPHTSDR</sequence>
<evidence type="ECO:0000313" key="1">
    <source>
        <dbReference type="EMBL" id="SHG04981.1"/>
    </source>
</evidence>
<protein>
    <submittedName>
        <fullName evidence="1">Uncharacterized protein</fullName>
    </submittedName>
</protein>
<evidence type="ECO:0000313" key="2">
    <source>
        <dbReference type="Proteomes" id="UP000184164"/>
    </source>
</evidence>
<dbReference type="AlphaFoldDB" id="A0A1M5GN55"/>
<gene>
    <name evidence="1" type="ORF">SAMN05444274_1273</name>
</gene>
<keyword evidence="2" id="KW-1185">Reference proteome</keyword>